<accession>F2BB51</accession>
<keyword evidence="2" id="KW-1185">Reference proteome</keyword>
<name>F2BB51_9NEIS</name>
<reference evidence="1 2" key="1">
    <citation type="submission" date="2011-02" db="EMBL/GenBank/DDBJ databases">
        <authorList>
            <person name="Muzny D."/>
            <person name="Qin X."/>
            <person name="Deng J."/>
            <person name="Jiang H."/>
            <person name="Liu Y."/>
            <person name="Qu J."/>
            <person name="Song X.-Z."/>
            <person name="Zhang L."/>
            <person name="Thornton R."/>
            <person name="Coyle M."/>
            <person name="Francisco L."/>
            <person name="Jackson L."/>
            <person name="Javaid M."/>
            <person name="Korchina V."/>
            <person name="Kovar C."/>
            <person name="Mata R."/>
            <person name="Mathew T."/>
            <person name="Ngo R."/>
            <person name="Nguyen L."/>
            <person name="Nguyen N."/>
            <person name="Okwuonu G."/>
            <person name="Ongeri F."/>
            <person name="Pham C."/>
            <person name="Simmons D."/>
            <person name="Wilczek-Boney K."/>
            <person name="Hale W."/>
            <person name="Jakkamsetti A."/>
            <person name="Pham P."/>
            <person name="Ruth R."/>
            <person name="San Lucas F."/>
            <person name="Warren J."/>
            <person name="Zhang J."/>
            <person name="Zhao Z."/>
            <person name="Zhou C."/>
            <person name="Zhu D."/>
            <person name="Lee S."/>
            <person name="Bess C."/>
            <person name="Blankenburg K."/>
            <person name="Forbes L."/>
            <person name="Fu Q."/>
            <person name="Gubbala S."/>
            <person name="Hirani K."/>
            <person name="Jayaseelan J.C."/>
            <person name="Lara F."/>
            <person name="Munidasa M."/>
            <person name="Palculict T."/>
            <person name="Patil S."/>
            <person name="Pu L.-L."/>
            <person name="Saada N."/>
            <person name="Tang L."/>
            <person name="Weissenberger G."/>
            <person name="Zhu Y."/>
            <person name="Hemphill L."/>
            <person name="Shang Y."/>
            <person name="Youmans B."/>
            <person name="Ayvaz T."/>
            <person name="Ross M."/>
            <person name="Santibanez J."/>
            <person name="Aqrawi P."/>
            <person name="Gross S."/>
            <person name="Joshi V."/>
            <person name="Fowler G."/>
            <person name="Nazareth L."/>
            <person name="Reid J."/>
            <person name="Worley K."/>
            <person name="Petrosino J."/>
            <person name="Highlander S."/>
            <person name="Gibbs R."/>
        </authorList>
    </citation>
    <scope>NUCLEOTIDE SEQUENCE [LARGE SCALE GENOMIC DNA]</scope>
    <source>
        <strain evidence="1 2">ATCC BAA-1200</strain>
    </source>
</reference>
<dbReference type="AlphaFoldDB" id="F2BB51"/>
<protein>
    <submittedName>
        <fullName evidence="1">Uncharacterized protein</fullName>
    </submittedName>
</protein>
<dbReference type="Proteomes" id="UP000004105">
    <property type="component" value="Unassembled WGS sequence"/>
</dbReference>
<sequence>MSSAGKRAIIYAASVYKNNVTLYHAHPAPEGAYRPSEKAAFIEWLVSL</sequence>
<evidence type="ECO:0000313" key="1">
    <source>
        <dbReference type="EMBL" id="EGF11311.1"/>
    </source>
</evidence>
<proteinExistence type="predicted"/>
<dbReference type="EMBL" id="AFAY01000020">
    <property type="protein sequence ID" value="EGF11311.1"/>
    <property type="molecule type" value="Genomic_DNA"/>
</dbReference>
<dbReference type="HOGENOM" id="CLU_3155213_0_0_4"/>
<organism evidence="1 2">
    <name type="scientific">Neisseria bacilliformis ATCC BAA-1200</name>
    <dbReference type="NCBI Taxonomy" id="888742"/>
    <lineage>
        <taxon>Bacteria</taxon>
        <taxon>Pseudomonadati</taxon>
        <taxon>Pseudomonadota</taxon>
        <taxon>Betaproteobacteria</taxon>
        <taxon>Neisseriales</taxon>
        <taxon>Neisseriaceae</taxon>
        <taxon>Neisseria</taxon>
    </lineage>
</organism>
<gene>
    <name evidence="1" type="ORF">HMPREF9123_0955</name>
</gene>
<evidence type="ECO:0000313" key="2">
    <source>
        <dbReference type="Proteomes" id="UP000004105"/>
    </source>
</evidence>
<comment type="caution">
    <text evidence="1">The sequence shown here is derived from an EMBL/GenBank/DDBJ whole genome shotgun (WGS) entry which is preliminary data.</text>
</comment>